<dbReference type="Gene3D" id="2.40.30.10">
    <property type="entry name" value="Translation factors"/>
    <property type="match status" value="1"/>
</dbReference>
<dbReference type="Proteomes" id="UP001479436">
    <property type="component" value="Unassembled WGS sequence"/>
</dbReference>
<dbReference type="InterPro" id="IPR003097">
    <property type="entry name" value="CysJ-like_FAD-binding"/>
</dbReference>
<dbReference type="Pfam" id="PF00258">
    <property type="entry name" value="Flavodoxin_1"/>
    <property type="match status" value="1"/>
</dbReference>
<dbReference type="InterPro" id="IPR001709">
    <property type="entry name" value="Flavoprot_Pyr_Nucl_cyt_Rdtase"/>
</dbReference>
<dbReference type="PRINTS" id="PR00369">
    <property type="entry name" value="FLAVODOXIN"/>
</dbReference>
<protein>
    <recommendedName>
        <fullName evidence="14">NADPH--cytochrome P450 reductase</fullName>
        <shortName evidence="14">CPR</shortName>
        <shortName evidence="14">P450R</shortName>
        <ecNumber evidence="14">1.6.2.4</ecNumber>
    </recommendedName>
</protein>
<comment type="similarity">
    <text evidence="14">In the C-terminal section; belongs to the flavoprotein pyridine nucleotide cytochrome reductase family.</text>
</comment>
<gene>
    <name evidence="17" type="ORF">K7432_006850</name>
</gene>
<evidence type="ECO:0000256" key="12">
    <source>
        <dbReference type="ARBA" id="ARBA00023166"/>
    </source>
</evidence>
<evidence type="ECO:0000259" key="15">
    <source>
        <dbReference type="PROSITE" id="PS50902"/>
    </source>
</evidence>
<sequence>MSDITIPSFPLTLGTSDVIIVLVALMSMLYLFRDTLLGSKPLEVKPVSISNINTVKAPKKCRNFITKMDELDKNAVLFFGSQTGTAEDLATRLAKEGEQRYGLRCMIADPEEYDMKYLDQLPADKIAFFVVATYGEGEPTDNATELFNLLQEEDPKFSKGADPQGDGVPLKHLNYVVFGLGNTTYEFYNAVARFIDTKLSQLGAQRIGERGEGDDDGSMEEDFLTWKDGMWKELCETMNFDQTSQGDQTVSFTYQVIEHDEKTNPTRVYHGELSKLDNANQPSYDAKNPHMTPIKLTRELFKSSDRSCIHAEFDIKAAGMSYETGDHLGIFPVNSDIEVIRLAKTLGLMKSGKLDQIITVENVDKSANKKHPFPVPTTYRAMLRHYLDISALPSRQFLSDLASLATNEPVKAYLKQLGEDKEFYHSEVVVPCHNVGSILEHLEEIQADIPEGDRLKVPIPLLIEGLGRLQPRYYSISSSGSLYPDTVHITAAVLRYTIPTLPDNIRYGVATNYLYSIHRHMEGTATKEAVESKPFPTYYIHGVHNQKSVEIKDENPQLLIKVPAFIRKSNFRLPKDSQKPVIMVGPGTGIAPFRGFIQERVYQAEQGKQMGSTLLFYGCRHREEDFLYVDEWESMFQKLPNSELITAFSREQQHKIYVQHKLKEHQEQVWNLIHNEDCYFYVCGDAKNMAKDVQKAIAEMAVQLGNMEEDQANNYVKQLRIEGRYQEDVWA</sequence>
<evidence type="ECO:0000259" key="16">
    <source>
        <dbReference type="PROSITE" id="PS51384"/>
    </source>
</evidence>
<keyword evidence="7 14" id="KW-0752">Steroid biosynthesis</keyword>
<comment type="function">
    <text evidence="14">This enzyme is required for electron transfer from NADP to cytochrome P450 in microsomes. It can also provide electron transfer to heme oxygenase and cytochrome B5. Involved in ergosterol biosynthesis.</text>
</comment>
<feature type="binding site" evidence="14">
    <location>
        <begin position="472"/>
        <end position="475"/>
    </location>
    <ligand>
        <name>FAD</name>
        <dbReference type="ChEBI" id="CHEBI:57692"/>
    </ligand>
</feature>
<dbReference type="CDD" id="cd06204">
    <property type="entry name" value="CYPOR"/>
    <property type="match status" value="1"/>
</dbReference>
<evidence type="ECO:0000256" key="10">
    <source>
        <dbReference type="ARBA" id="ARBA00023011"/>
    </source>
</evidence>
<evidence type="ECO:0000256" key="2">
    <source>
        <dbReference type="ARBA" id="ARBA00022643"/>
    </source>
</evidence>
<dbReference type="InterPro" id="IPR001433">
    <property type="entry name" value="OxRdtase_FAD/NAD-bd"/>
</dbReference>
<comment type="caution">
    <text evidence="14">Lacks conserved residue(s) required for the propagation of feature annotation.</text>
</comment>
<comment type="cofactor">
    <cofactor evidence="14">
        <name>FAD</name>
        <dbReference type="ChEBI" id="CHEBI:57692"/>
    </cofactor>
    <text evidence="14">Binds 1 FAD per monomer.</text>
</comment>
<dbReference type="InterPro" id="IPR017938">
    <property type="entry name" value="Riboflavin_synthase-like_b-brl"/>
</dbReference>
<keyword evidence="14" id="KW-0496">Mitochondrion</keyword>
<dbReference type="InterPro" id="IPR023208">
    <property type="entry name" value="P450R"/>
</dbReference>
<feature type="binding site" evidence="14">
    <location>
        <position position="306"/>
    </location>
    <ligand>
        <name>NADP(+)</name>
        <dbReference type="ChEBI" id="CHEBI:58349"/>
    </ligand>
</feature>
<dbReference type="PROSITE" id="PS50902">
    <property type="entry name" value="FLAVODOXIN_LIKE"/>
    <property type="match status" value="1"/>
</dbReference>
<evidence type="ECO:0000256" key="14">
    <source>
        <dbReference type="HAMAP-Rule" id="MF_03212"/>
    </source>
</evidence>
<feature type="domain" description="FAD-binding FR-type" evidence="16">
    <location>
        <begin position="287"/>
        <end position="541"/>
    </location>
</feature>
<keyword evidence="5 14" id="KW-0274">FAD</keyword>
<organism evidence="17 18">
    <name type="scientific">Basidiobolus ranarum</name>
    <dbReference type="NCBI Taxonomy" id="34480"/>
    <lineage>
        <taxon>Eukaryota</taxon>
        <taxon>Fungi</taxon>
        <taxon>Fungi incertae sedis</taxon>
        <taxon>Zoopagomycota</taxon>
        <taxon>Entomophthoromycotina</taxon>
        <taxon>Basidiobolomycetes</taxon>
        <taxon>Basidiobolales</taxon>
        <taxon>Basidiobolaceae</taxon>
        <taxon>Basidiobolus</taxon>
    </lineage>
</organism>
<comment type="catalytic activity">
    <reaction evidence="14">
        <text>2 oxidized [cytochrome P450] + NADPH = 2 reduced [cytochrome P450] + NADP(+) + H(+)</text>
        <dbReference type="Rhea" id="RHEA:24040"/>
        <dbReference type="Rhea" id="RHEA-COMP:14627"/>
        <dbReference type="Rhea" id="RHEA-COMP:14628"/>
        <dbReference type="ChEBI" id="CHEBI:15378"/>
        <dbReference type="ChEBI" id="CHEBI:55376"/>
        <dbReference type="ChEBI" id="CHEBI:57783"/>
        <dbReference type="ChEBI" id="CHEBI:58349"/>
        <dbReference type="ChEBI" id="CHEBI:60344"/>
        <dbReference type="EC" id="1.6.2.4"/>
    </reaction>
</comment>
<dbReference type="InterPro" id="IPR023173">
    <property type="entry name" value="NADPH_Cyt_P450_Rdtase_alpha"/>
</dbReference>
<dbReference type="InterPro" id="IPR039261">
    <property type="entry name" value="FNR_nucleotide-bd"/>
</dbReference>
<dbReference type="SUPFAM" id="SSF52343">
    <property type="entry name" value="Ferredoxin reductase-like, C-terminal NADP-linked domain"/>
    <property type="match status" value="1"/>
</dbReference>
<dbReference type="InterPro" id="IPR008254">
    <property type="entry name" value="Flavodoxin/NO_synth"/>
</dbReference>
<keyword evidence="11 14" id="KW-0472">Membrane</keyword>
<keyword evidence="12 14" id="KW-1207">Sterol metabolism</keyword>
<keyword evidence="2 14" id="KW-0288">FMN</keyword>
<dbReference type="SUPFAM" id="SSF63380">
    <property type="entry name" value="Riboflavin synthase domain-like"/>
    <property type="match status" value="1"/>
</dbReference>
<feature type="binding site" evidence="14">
    <location>
        <position position="588"/>
    </location>
    <ligand>
        <name>NADP(+)</name>
        <dbReference type="ChEBI" id="CHEBI:58349"/>
    </ligand>
</feature>
<feature type="domain" description="Flavodoxin-like" evidence="15">
    <location>
        <begin position="75"/>
        <end position="231"/>
    </location>
</feature>
<dbReference type="Gene3D" id="3.40.50.360">
    <property type="match status" value="1"/>
</dbReference>
<dbReference type="InterPro" id="IPR029039">
    <property type="entry name" value="Flavoprotein-like_sf"/>
</dbReference>
<comment type="similarity">
    <text evidence="14">In the N-terminal section; belongs to the flavodoxin family.</text>
</comment>
<comment type="caution">
    <text evidence="17">The sequence shown here is derived from an EMBL/GenBank/DDBJ whole genome shotgun (WGS) entry which is preliminary data.</text>
</comment>
<dbReference type="Gene3D" id="1.20.990.10">
    <property type="entry name" value="NADPH-cytochrome p450 Reductase, Chain A, domain 3"/>
    <property type="match status" value="1"/>
</dbReference>
<dbReference type="PIRSF" id="PIRSF000208">
    <property type="entry name" value="P450R"/>
    <property type="match status" value="1"/>
</dbReference>
<keyword evidence="1 14" id="KW-0285">Flavoprotein</keyword>
<evidence type="ECO:0000313" key="18">
    <source>
        <dbReference type="Proteomes" id="UP001479436"/>
    </source>
</evidence>
<dbReference type="PRINTS" id="PR00371">
    <property type="entry name" value="FPNCR"/>
</dbReference>
<dbReference type="PANTHER" id="PTHR19384">
    <property type="entry name" value="NITRIC OXIDE SYNTHASE-RELATED"/>
    <property type="match status" value="1"/>
</dbReference>
<dbReference type="Gene3D" id="3.40.50.80">
    <property type="entry name" value="Nucleotide-binding domain of ferredoxin-NADP reductase (FNR) module"/>
    <property type="match status" value="1"/>
</dbReference>
<feature type="binding site" evidence="14">
    <location>
        <begin position="490"/>
        <end position="492"/>
    </location>
    <ligand>
        <name>FAD</name>
        <dbReference type="ChEBI" id="CHEBI:57692"/>
    </ligand>
</feature>
<dbReference type="PANTHER" id="PTHR19384:SF17">
    <property type="entry name" value="NADPH--CYTOCHROME P450 REDUCTASE"/>
    <property type="match status" value="1"/>
</dbReference>
<keyword evidence="4 14" id="KW-0256">Endoplasmic reticulum</keyword>
<keyword evidence="6 14" id="KW-0521">NADP</keyword>
<evidence type="ECO:0000256" key="6">
    <source>
        <dbReference type="ARBA" id="ARBA00022857"/>
    </source>
</evidence>
<dbReference type="EC" id="1.6.2.4" evidence="14"/>
<feature type="transmembrane region" description="Helical" evidence="14">
    <location>
        <begin position="12"/>
        <end position="32"/>
    </location>
</feature>
<feature type="binding site" evidence="14">
    <location>
        <begin position="508"/>
        <end position="511"/>
    </location>
    <ligand>
        <name>FAD</name>
        <dbReference type="ChEBI" id="CHEBI:57692"/>
    </ligand>
</feature>
<feature type="binding site" evidence="14">
    <location>
        <position position="692"/>
    </location>
    <ligand>
        <name>NADP(+)</name>
        <dbReference type="ChEBI" id="CHEBI:58349"/>
    </ligand>
</feature>
<feature type="binding site" evidence="14">
    <location>
        <position position="215"/>
    </location>
    <ligand>
        <name>FMN</name>
        <dbReference type="ChEBI" id="CHEBI:58210"/>
    </ligand>
</feature>
<keyword evidence="14" id="KW-0444">Lipid biosynthesis</keyword>
<feature type="binding site" evidence="14">
    <location>
        <begin position="655"/>
        <end position="659"/>
    </location>
    <ligand>
        <name>NADP(+)</name>
        <dbReference type="ChEBI" id="CHEBI:58349"/>
    </ligand>
</feature>
<keyword evidence="14" id="KW-1003">Cell membrane</keyword>
<keyword evidence="14" id="KW-0443">Lipid metabolism</keyword>
<feature type="binding site" evidence="14">
    <location>
        <begin position="132"/>
        <end position="135"/>
    </location>
    <ligand>
        <name>FMN</name>
        <dbReference type="ChEBI" id="CHEBI:58210"/>
    </ligand>
</feature>
<comment type="subcellular location">
    <subcellularLocation>
        <location evidence="14">Endoplasmic reticulum membrane</location>
        <topology evidence="14">Single-pass membrane protein</topology>
        <orientation evidence="14">Cytoplasmic side</orientation>
    </subcellularLocation>
    <subcellularLocation>
        <location evidence="14">Mitochondrion outer membrane</location>
        <topology evidence="14">Single-pass membrane protein</topology>
        <orientation evidence="14">Cytoplasmic side</orientation>
    </subcellularLocation>
    <subcellularLocation>
        <location evidence="14">Cell membrane</location>
        <topology evidence="14">Single-pass membrane protein</topology>
        <orientation evidence="14">Cytoplasmic side</orientation>
    </subcellularLocation>
</comment>
<dbReference type="InterPro" id="IPR001094">
    <property type="entry name" value="Flavdoxin-like"/>
</dbReference>
<feature type="binding site" evidence="14">
    <location>
        <begin position="180"/>
        <end position="189"/>
    </location>
    <ligand>
        <name>FMN</name>
        <dbReference type="ChEBI" id="CHEBI:58210"/>
    </ligand>
</feature>
<dbReference type="Pfam" id="PF00667">
    <property type="entry name" value="FAD_binding_1"/>
    <property type="match status" value="1"/>
</dbReference>
<dbReference type="PROSITE" id="PS51384">
    <property type="entry name" value="FAD_FR"/>
    <property type="match status" value="1"/>
</dbReference>
<dbReference type="SUPFAM" id="SSF52218">
    <property type="entry name" value="Flavoproteins"/>
    <property type="match status" value="1"/>
</dbReference>
<name>A0ABR2WUC2_9FUNG</name>
<feature type="binding site" evidence="14">
    <location>
        <begin position="649"/>
        <end position="650"/>
    </location>
    <ligand>
        <name>NADP(+)</name>
        <dbReference type="ChEBI" id="CHEBI:58349"/>
    </ligand>
</feature>
<keyword evidence="13 14" id="KW-0753">Steroid metabolism</keyword>
<dbReference type="HAMAP" id="MF_03212">
    <property type="entry name" value="NCPR"/>
    <property type="match status" value="1"/>
</dbReference>
<keyword evidence="9 14" id="KW-0560">Oxidoreductase</keyword>
<comment type="similarity">
    <text evidence="14">Belongs to the NADPH--cytochrome P450 reductase family.</text>
</comment>
<evidence type="ECO:0000256" key="11">
    <source>
        <dbReference type="ARBA" id="ARBA00023136"/>
    </source>
</evidence>
<keyword evidence="10 14" id="KW-0756">Sterol biosynthesis</keyword>
<keyword evidence="8 14" id="KW-1133">Transmembrane helix</keyword>
<dbReference type="Pfam" id="PF00175">
    <property type="entry name" value="NAD_binding_1"/>
    <property type="match status" value="1"/>
</dbReference>
<dbReference type="EMBL" id="JASJQH010000317">
    <property type="protein sequence ID" value="KAK9765095.1"/>
    <property type="molecule type" value="Genomic_DNA"/>
</dbReference>
<feature type="binding site" evidence="14">
    <location>
        <begin position="81"/>
        <end position="86"/>
    </location>
    <ligand>
        <name>FMN</name>
        <dbReference type="ChEBI" id="CHEBI:58210"/>
    </ligand>
</feature>
<accession>A0ABR2WUC2</accession>
<evidence type="ECO:0000256" key="3">
    <source>
        <dbReference type="ARBA" id="ARBA00022692"/>
    </source>
</evidence>
<proteinExistence type="inferred from homology"/>
<keyword evidence="3 14" id="KW-0812">Transmembrane</keyword>
<evidence type="ECO:0000256" key="9">
    <source>
        <dbReference type="ARBA" id="ARBA00023002"/>
    </source>
</evidence>
<evidence type="ECO:0000313" key="17">
    <source>
        <dbReference type="EMBL" id="KAK9765095.1"/>
    </source>
</evidence>
<dbReference type="InterPro" id="IPR017927">
    <property type="entry name" value="FAD-bd_FR_type"/>
</dbReference>
<evidence type="ECO:0000256" key="1">
    <source>
        <dbReference type="ARBA" id="ARBA00022630"/>
    </source>
</evidence>
<evidence type="ECO:0000256" key="13">
    <source>
        <dbReference type="ARBA" id="ARBA00023221"/>
    </source>
</evidence>
<keyword evidence="14" id="KW-1000">Mitochondrion outer membrane</keyword>
<feature type="binding site" evidence="14">
    <location>
        <position position="730"/>
    </location>
    <ligand>
        <name>FAD</name>
        <dbReference type="ChEBI" id="CHEBI:57692"/>
    </ligand>
</feature>
<reference evidence="17 18" key="1">
    <citation type="submission" date="2023-04" db="EMBL/GenBank/DDBJ databases">
        <title>Genome of Basidiobolus ranarum AG-B5.</title>
        <authorList>
            <person name="Stajich J.E."/>
            <person name="Carter-House D."/>
            <person name="Gryganskyi A."/>
        </authorList>
    </citation>
    <scope>NUCLEOTIDE SEQUENCE [LARGE SCALE GENOMIC DNA]</scope>
    <source>
        <strain evidence="17 18">AG-B5</strain>
    </source>
</reference>
<evidence type="ECO:0000256" key="4">
    <source>
        <dbReference type="ARBA" id="ARBA00022824"/>
    </source>
</evidence>
<evidence type="ECO:0000256" key="5">
    <source>
        <dbReference type="ARBA" id="ARBA00022827"/>
    </source>
</evidence>
<comment type="cofactor">
    <cofactor evidence="14">
        <name>FMN</name>
        <dbReference type="ChEBI" id="CHEBI:58210"/>
    </cofactor>
    <text evidence="14">Binds 1 FMN per monomer.</text>
</comment>
<evidence type="ECO:0000256" key="8">
    <source>
        <dbReference type="ARBA" id="ARBA00022989"/>
    </source>
</evidence>
<feature type="binding site" evidence="14">
    <location>
        <position position="496"/>
    </location>
    <ligand>
        <name>FAD</name>
        <dbReference type="ChEBI" id="CHEBI:57692"/>
    </ligand>
</feature>
<evidence type="ECO:0000256" key="7">
    <source>
        <dbReference type="ARBA" id="ARBA00022955"/>
    </source>
</evidence>
<keyword evidence="18" id="KW-1185">Reference proteome</keyword>